<comment type="caution">
    <text evidence="5">The sequence shown here is derived from an EMBL/GenBank/DDBJ whole genome shotgun (WGS) entry which is preliminary data.</text>
</comment>
<evidence type="ECO:0000313" key="5">
    <source>
        <dbReference type="EMBL" id="KAI3426118.1"/>
    </source>
</evidence>
<reference evidence="5" key="2">
    <citation type="submission" date="2020-11" db="EMBL/GenBank/DDBJ databases">
        <authorList>
            <person name="Cecchin M."/>
            <person name="Marcolungo L."/>
            <person name="Rossato M."/>
            <person name="Girolomoni L."/>
            <person name="Cosentino E."/>
            <person name="Cuine S."/>
            <person name="Li-Beisson Y."/>
            <person name="Delledonne M."/>
            <person name="Ballottari M."/>
        </authorList>
    </citation>
    <scope>NUCLEOTIDE SEQUENCE</scope>
    <source>
        <strain evidence="5">211/11P</strain>
        <tissue evidence="5">Whole cell</tissue>
    </source>
</reference>
<evidence type="ECO:0000256" key="2">
    <source>
        <dbReference type="ARBA" id="ARBA00022741"/>
    </source>
</evidence>
<keyword evidence="2" id="KW-0547">Nucleotide-binding</keyword>
<evidence type="ECO:0000313" key="6">
    <source>
        <dbReference type="Proteomes" id="UP001055712"/>
    </source>
</evidence>
<evidence type="ECO:0000256" key="4">
    <source>
        <dbReference type="SAM" id="MobiDB-lite"/>
    </source>
</evidence>
<dbReference type="SUPFAM" id="SSF52540">
    <property type="entry name" value="P-loop containing nucleoside triphosphate hydrolases"/>
    <property type="match status" value="1"/>
</dbReference>
<dbReference type="AlphaFoldDB" id="A0A9D4YTS7"/>
<proteinExistence type="inferred from homology"/>
<reference evidence="5" key="1">
    <citation type="journal article" date="2019" name="Plant J.">
        <title>Chlorella vulgaris genome assembly and annotation reveals the molecular basis for metabolic acclimation to high light conditions.</title>
        <authorList>
            <person name="Cecchin M."/>
            <person name="Marcolungo L."/>
            <person name="Rossato M."/>
            <person name="Girolomoni L."/>
            <person name="Cosentino E."/>
            <person name="Cuine S."/>
            <person name="Li-Beisson Y."/>
            <person name="Delledonne M."/>
            <person name="Ballottari M."/>
        </authorList>
    </citation>
    <scope>NUCLEOTIDE SEQUENCE</scope>
    <source>
        <strain evidence="5">211/11P</strain>
    </source>
</reference>
<accession>A0A9D4YTS7</accession>
<feature type="compositionally biased region" description="Low complexity" evidence="4">
    <location>
        <begin position="78"/>
        <end position="110"/>
    </location>
</feature>
<dbReference type="NCBIfam" id="NF040713">
    <property type="entry name" value="ZapE"/>
    <property type="match status" value="1"/>
</dbReference>
<dbReference type="Gene3D" id="3.40.50.300">
    <property type="entry name" value="P-loop containing nucleotide triphosphate hydrolases"/>
    <property type="match status" value="1"/>
</dbReference>
<keyword evidence="6" id="KW-1185">Reference proteome</keyword>
<comment type="similarity">
    <text evidence="1">Belongs to the AFG1 ATPase family.</text>
</comment>
<feature type="region of interest" description="Disordered" evidence="4">
    <location>
        <begin position="37"/>
        <end position="110"/>
    </location>
</feature>
<dbReference type="Pfam" id="PF03969">
    <property type="entry name" value="AFG1_ATPase"/>
    <property type="match status" value="1"/>
</dbReference>
<dbReference type="InterPro" id="IPR027417">
    <property type="entry name" value="P-loop_NTPase"/>
</dbReference>
<evidence type="ECO:0008006" key="7">
    <source>
        <dbReference type="Google" id="ProtNLM"/>
    </source>
</evidence>
<dbReference type="PANTHER" id="PTHR12169">
    <property type="entry name" value="ATPASE N2B"/>
    <property type="match status" value="1"/>
</dbReference>
<gene>
    <name evidence="5" type="ORF">D9Q98_008497</name>
</gene>
<dbReference type="GO" id="GO:0005524">
    <property type="term" value="F:ATP binding"/>
    <property type="evidence" value="ECO:0007669"/>
    <property type="project" value="UniProtKB-KW"/>
</dbReference>
<dbReference type="Proteomes" id="UP001055712">
    <property type="component" value="Unassembled WGS sequence"/>
</dbReference>
<organism evidence="5 6">
    <name type="scientific">Chlorella vulgaris</name>
    <name type="common">Green alga</name>
    <dbReference type="NCBI Taxonomy" id="3077"/>
    <lineage>
        <taxon>Eukaryota</taxon>
        <taxon>Viridiplantae</taxon>
        <taxon>Chlorophyta</taxon>
        <taxon>core chlorophytes</taxon>
        <taxon>Trebouxiophyceae</taxon>
        <taxon>Chlorellales</taxon>
        <taxon>Chlorellaceae</taxon>
        <taxon>Chlorella clade</taxon>
        <taxon>Chlorella</taxon>
    </lineage>
</organism>
<name>A0A9D4YTS7_CHLVU</name>
<dbReference type="OrthoDB" id="548867at2759"/>
<dbReference type="InterPro" id="IPR005654">
    <property type="entry name" value="ATPase_AFG1-like"/>
</dbReference>
<dbReference type="PANTHER" id="PTHR12169:SF29">
    <property type="entry name" value="AFG1-LIKE ATPASE FAMILY PROTEIN"/>
    <property type="match status" value="1"/>
</dbReference>
<protein>
    <recommendedName>
        <fullName evidence="7">AFG1-like ATPase</fullName>
    </recommendedName>
</protein>
<dbReference type="GO" id="GO:0016887">
    <property type="term" value="F:ATP hydrolysis activity"/>
    <property type="evidence" value="ECO:0007669"/>
    <property type="project" value="InterPro"/>
</dbReference>
<sequence>MRALGAARRLQPCLQSCLRPSGLGGCAEPEAVSRQHIASTALQDHSSSSSSSSSGNPAALLPPTPWPVRHRALHSVGARQSAAALAEAAPEQQEPDQQQQQETIPDPAASAALDAASAANSSAATALSGMAAMLSSVDPFLAGIEAREGPVVEYKEQRLKGLYRRDERQELTITRIQRVYDELKQAKGGDRTLRRGRGLTLVDASSPSDDGGGGGGWLSGWFGGGGRAESSATGSTGVKGLYMYGGVGVGKTMLMDLLAKTAPPYFQLERTHFHDFMIEVHTRLRHHAHQADPLAQVANGIADRVSVLCLDEFFVTDVADAMILHRLFGRLWDRGLVLVATSNRHPDALYEGGLQRTLFLPFIQRLKDQCEVHDMDSRTDYRKLASHHRGLYFVTPSREKDLYERFLELVNGRPVGRDHAEVAMGRKLEMPRSGGCATMFTFDELCSRPLGAADYIALANAKHTLALSGVPVFTANNRTSAYRFVTLVDVLYEHRVRFLCSAEAMPFELFENIRTQQEARAAAGGAAAGGSGNSSGGRHSAGGFGGAGSSLEVVDDNLGFAKDRTISRLTEMQSEEYLRAHAKAHAPELLLAMAERKARQ</sequence>
<evidence type="ECO:0000256" key="1">
    <source>
        <dbReference type="ARBA" id="ARBA00010322"/>
    </source>
</evidence>
<keyword evidence="3" id="KW-0067">ATP-binding</keyword>
<evidence type="ECO:0000256" key="3">
    <source>
        <dbReference type="ARBA" id="ARBA00022840"/>
    </source>
</evidence>
<dbReference type="EMBL" id="SIDB01000011">
    <property type="protein sequence ID" value="KAI3426118.1"/>
    <property type="molecule type" value="Genomic_DNA"/>
</dbReference>
<dbReference type="GO" id="GO:0005739">
    <property type="term" value="C:mitochondrion"/>
    <property type="evidence" value="ECO:0007669"/>
    <property type="project" value="TreeGrafter"/>
</dbReference>